<evidence type="ECO:0000313" key="3">
    <source>
        <dbReference type="EMBL" id="GAA2613126.1"/>
    </source>
</evidence>
<name>A0ABN3Q603_9ACTN</name>
<accession>A0ABN3Q603</accession>
<dbReference type="RefSeq" id="WP_344545330.1">
    <property type="nucleotide sequence ID" value="NZ_BAAATD010000007.1"/>
</dbReference>
<dbReference type="EMBL" id="BAAATD010000007">
    <property type="protein sequence ID" value="GAA2613126.1"/>
    <property type="molecule type" value="Genomic_DNA"/>
</dbReference>
<feature type="region of interest" description="Disordered" evidence="1">
    <location>
        <begin position="106"/>
        <end position="131"/>
    </location>
</feature>
<keyword evidence="2" id="KW-1133">Transmembrane helix</keyword>
<feature type="transmembrane region" description="Helical" evidence="2">
    <location>
        <begin position="44"/>
        <end position="63"/>
    </location>
</feature>
<feature type="compositionally biased region" description="Low complexity" evidence="1">
    <location>
        <begin position="113"/>
        <end position="122"/>
    </location>
</feature>
<comment type="caution">
    <text evidence="3">The sequence shown here is derived from an EMBL/GenBank/DDBJ whole genome shotgun (WGS) entry which is preliminary data.</text>
</comment>
<feature type="transmembrane region" description="Helical" evidence="2">
    <location>
        <begin position="69"/>
        <end position="86"/>
    </location>
</feature>
<gene>
    <name evidence="3" type="ORF">GCM10010411_55000</name>
</gene>
<feature type="transmembrane region" description="Helical" evidence="2">
    <location>
        <begin position="6"/>
        <end position="24"/>
    </location>
</feature>
<protein>
    <submittedName>
        <fullName evidence="3">Uncharacterized protein</fullName>
    </submittedName>
</protein>
<reference evidence="3 4" key="1">
    <citation type="journal article" date="2019" name="Int. J. Syst. Evol. Microbiol.">
        <title>The Global Catalogue of Microorganisms (GCM) 10K type strain sequencing project: providing services to taxonomists for standard genome sequencing and annotation.</title>
        <authorList>
            <consortium name="The Broad Institute Genomics Platform"/>
            <consortium name="The Broad Institute Genome Sequencing Center for Infectious Disease"/>
            <person name="Wu L."/>
            <person name="Ma J."/>
        </authorList>
    </citation>
    <scope>NUCLEOTIDE SEQUENCE [LARGE SCALE GENOMIC DNA]</scope>
    <source>
        <strain evidence="3 4">JCM 6833</strain>
    </source>
</reference>
<evidence type="ECO:0000313" key="4">
    <source>
        <dbReference type="Proteomes" id="UP001501509"/>
    </source>
</evidence>
<evidence type="ECO:0000256" key="1">
    <source>
        <dbReference type="SAM" id="MobiDB-lite"/>
    </source>
</evidence>
<keyword evidence="2" id="KW-0812">Transmembrane</keyword>
<evidence type="ECO:0000256" key="2">
    <source>
        <dbReference type="SAM" id="Phobius"/>
    </source>
</evidence>
<keyword evidence="4" id="KW-1185">Reference proteome</keyword>
<keyword evidence="2" id="KW-0472">Membrane</keyword>
<proteinExistence type="predicted"/>
<organism evidence="3 4">
    <name type="scientific">Actinomadura fulvescens</name>
    <dbReference type="NCBI Taxonomy" id="46160"/>
    <lineage>
        <taxon>Bacteria</taxon>
        <taxon>Bacillati</taxon>
        <taxon>Actinomycetota</taxon>
        <taxon>Actinomycetes</taxon>
        <taxon>Streptosporangiales</taxon>
        <taxon>Thermomonosporaceae</taxon>
        <taxon>Actinomadura</taxon>
    </lineage>
</organism>
<sequence>MQWWQAALWGLAGGVCVEALELYAHIRSRRRWSWRRPIPQGMAAFWVSVLIRVGVGGVVAAAMAHDGQVAGAVAAFGLGVAAPLVIEKLARLVPLNLDVPAALELPPDPAATPAPTGQSGQPAAGGSGNAP</sequence>
<dbReference type="Proteomes" id="UP001501509">
    <property type="component" value="Unassembled WGS sequence"/>
</dbReference>